<dbReference type="KEGG" id="dha:DEHA2D12782g"/>
<dbReference type="InParanoid" id="Q6BRZ1"/>
<dbReference type="RefSeq" id="XP_459029.2">
    <property type="nucleotide sequence ID" value="XM_459029.2"/>
</dbReference>
<dbReference type="Proteomes" id="UP000000599">
    <property type="component" value="Chromosome D"/>
</dbReference>
<dbReference type="HOGENOM" id="CLU_071354_0_1_1"/>
<dbReference type="eggNOG" id="ENOG502S9ZU">
    <property type="taxonomic scope" value="Eukaryota"/>
</dbReference>
<evidence type="ECO:0000313" key="2">
    <source>
        <dbReference type="Proteomes" id="UP000000599"/>
    </source>
</evidence>
<gene>
    <name evidence="1" type="ordered locus">DEHA2D12782g</name>
</gene>
<dbReference type="SUPFAM" id="SSF53474">
    <property type="entry name" value="alpha/beta-Hydrolases"/>
    <property type="match status" value="1"/>
</dbReference>
<sequence length="304" mass="34718">MAATWNESDKEKMNPLVEFFNKGLRSPVFRRPDEVGLAYEDVFFPSQDGVPLEGWFIPAKSNKIIICNHFMPGNRYGYAGHLEGFQNFGGFEVNFLPQYKALHDAGYNILAYDLRNHGLSGQGNGGNVAIGLREYRDVIGSLQYVNSRADTKDMVKGLLSVCLGCNATIVAMDKNPEYFKDIKAMIALQPISLKYFIEKAAENQNLKVEEATKYFAESLRNVNGFILEELSPTPYAKSVTVPTKVFQVRNDYRTNVADVQEIYDTLSSKQKELYWIEGTDERFEGYNFLSRNPQHMIEWFEKYV</sequence>
<evidence type="ECO:0000313" key="1">
    <source>
        <dbReference type="EMBL" id="CAG87197.2"/>
    </source>
</evidence>
<organism evidence="1 2">
    <name type="scientific">Debaryomyces hansenii (strain ATCC 36239 / CBS 767 / BCRC 21394 / JCM 1990 / NBRC 0083 / IGC 2968)</name>
    <name type="common">Yeast</name>
    <name type="synonym">Torulaspora hansenii</name>
    <dbReference type="NCBI Taxonomy" id="284592"/>
    <lineage>
        <taxon>Eukaryota</taxon>
        <taxon>Fungi</taxon>
        <taxon>Dikarya</taxon>
        <taxon>Ascomycota</taxon>
        <taxon>Saccharomycotina</taxon>
        <taxon>Pichiomycetes</taxon>
        <taxon>Debaryomycetaceae</taxon>
        <taxon>Debaryomyces</taxon>
    </lineage>
</organism>
<dbReference type="Gene3D" id="3.40.50.1820">
    <property type="entry name" value="alpha/beta hydrolase"/>
    <property type="match status" value="1"/>
</dbReference>
<dbReference type="OMA" id="FLPDYKA"/>
<keyword evidence="2" id="KW-1185">Reference proteome</keyword>
<dbReference type="GeneID" id="2901200"/>
<name>Q6BRZ1_DEBHA</name>
<accession>Q6BRZ1</accession>
<proteinExistence type="predicted"/>
<dbReference type="EMBL" id="CR382136">
    <property type="protein sequence ID" value="CAG87197.2"/>
    <property type="molecule type" value="Genomic_DNA"/>
</dbReference>
<dbReference type="AlphaFoldDB" id="Q6BRZ1"/>
<protein>
    <submittedName>
        <fullName evidence="1">DEHA2D12782p</fullName>
    </submittedName>
</protein>
<reference evidence="1 2" key="1">
    <citation type="journal article" date="2004" name="Nature">
        <title>Genome evolution in yeasts.</title>
        <authorList>
            <consortium name="Genolevures"/>
            <person name="Dujon B."/>
            <person name="Sherman D."/>
            <person name="Fischer G."/>
            <person name="Durrens P."/>
            <person name="Casaregola S."/>
            <person name="Lafontaine I."/>
            <person name="de Montigny J."/>
            <person name="Marck C."/>
            <person name="Neuveglise C."/>
            <person name="Talla E."/>
            <person name="Goffard N."/>
            <person name="Frangeul L."/>
            <person name="Aigle M."/>
            <person name="Anthouard V."/>
            <person name="Babour A."/>
            <person name="Barbe V."/>
            <person name="Barnay S."/>
            <person name="Blanchin S."/>
            <person name="Beckerich J.M."/>
            <person name="Beyne E."/>
            <person name="Bleykasten C."/>
            <person name="Boisrame A."/>
            <person name="Boyer J."/>
            <person name="Cattolico L."/>
            <person name="Confanioleri F."/>
            <person name="de Daruvar A."/>
            <person name="Despons L."/>
            <person name="Fabre E."/>
            <person name="Fairhead C."/>
            <person name="Ferry-Dumazet H."/>
            <person name="Groppi A."/>
            <person name="Hantraye F."/>
            <person name="Hennequin C."/>
            <person name="Jauniaux N."/>
            <person name="Joyet P."/>
            <person name="Kachouri R."/>
            <person name="Kerrest A."/>
            <person name="Koszul R."/>
            <person name="Lemaire M."/>
            <person name="Lesur I."/>
            <person name="Ma L."/>
            <person name="Muller H."/>
            <person name="Nicaud J.M."/>
            <person name="Nikolski M."/>
            <person name="Oztas S."/>
            <person name="Ozier-Kalogeropoulos O."/>
            <person name="Pellenz S."/>
            <person name="Potier S."/>
            <person name="Richard G.F."/>
            <person name="Straub M.L."/>
            <person name="Suleau A."/>
            <person name="Swennene D."/>
            <person name="Tekaia F."/>
            <person name="Wesolowski-Louvel M."/>
            <person name="Westhof E."/>
            <person name="Wirth B."/>
            <person name="Zeniou-Meyer M."/>
            <person name="Zivanovic I."/>
            <person name="Bolotin-Fukuhara M."/>
            <person name="Thierry A."/>
            <person name="Bouchier C."/>
            <person name="Caudron B."/>
            <person name="Scarpelli C."/>
            <person name="Gaillardin C."/>
            <person name="Weissenbach J."/>
            <person name="Wincker P."/>
            <person name="Souciet J.L."/>
        </authorList>
    </citation>
    <scope>NUCLEOTIDE SEQUENCE [LARGE SCALE GENOMIC DNA]</scope>
    <source>
        <strain evidence="2">ATCC 36239 / CBS 767 / BCRC 21394 / JCM 1990 / NBRC 0083 / IGC 2968</strain>
    </source>
</reference>
<dbReference type="OrthoDB" id="2498029at2759"/>
<dbReference type="InterPro" id="IPR029058">
    <property type="entry name" value="AB_hydrolase_fold"/>
</dbReference>